<gene>
    <name evidence="1" type="ORF">I8E28_19695</name>
</gene>
<name>A0A934UTJ8_9BURK</name>
<keyword evidence="2" id="KW-1185">Reference proteome</keyword>
<dbReference type="Proteomes" id="UP000617041">
    <property type="component" value="Unassembled WGS sequence"/>
</dbReference>
<comment type="caution">
    <text evidence="1">The sequence shown here is derived from an EMBL/GenBank/DDBJ whole genome shotgun (WGS) entry which is preliminary data.</text>
</comment>
<sequence length="101" mass="11223">MPRAPSESLRAPSVRLVITAVERDDNEIVALHGLNGKRPWRLAVQDAVAAARSGRYKFEAEYQGERTRVELDDGIVPRLRARSMAHGDVFQLLPDACVQQG</sequence>
<reference evidence="1" key="1">
    <citation type="submission" date="2020-12" db="EMBL/GenBank/DDBJ databases">
        <title>Ramlibacter sp. nov., isolated from a freshwater alga, Cryptomonas.</title>
        <authorList>
            <person name="Kim H.M."/>
            <person name="Jeon C.O."/>
        </authorList>
    </citation>
    <scope>NUCLEOTIDE SEQUENCE</scope>
    <source>
        <strain evidence="1">CrO1</strain>
    </source>
</reference>
<organism evidence="1 2">
    <name type="scientific">Ramlibacter algicola</name>
    <dbReference type="NCBI Taxonomy" id="2795217"/>
    <lineage>
        <taxon>Bacteria</taxon>
        <taxon>Pseudomonadati</taxon>
        <taxon>Pseudomonadota</taxon>
        <taxon>Betaproteobacteria</taxon>
        <taxon>Burkholderiales</taxon>
        <taxon>Comamonadaceae</taxon>
        <taxon>Ramlibacter</taxon>
    </lineage>
</organism>
<evidence type="ECO:0000313" key="1">
    <source>
        <dbReference type="EMBL" id="MBK0394838.1"/>
    </source>
</evidence>
<protein>
    <submittedName>
        <fullName evidence="1">Uncharacterized protein</fullName>
    </submittedName>
</protein>
<dbReference type="AlphaFoldDB" id="A0A934UTJ8"/>
<evidence type="ECO:0000313" key="2">
    <source>
        <dbReference type="Proteomes" id="UP000617041"/>
    </source>
</evidence>
<proteinExistence type="predicted"/>
<dbReference type="RefSeq" id="WP_200789921.1">
    <property type="nucleotide sequence ID" value="NZ_JAEDAO010000001.1"/>
</dbReference>
<dbReference type="EMBL" id="JAEDAO010000001">
    <property type="protein sequence ID" value="MBK0394838.1"/>
    <property type="molecule type" value="Genomic_DNA"/>
</dbReference>
<accession>A0A934UTJ8</accession>